<keyword evidence="3" id="KW-1185">Reference proteome</keyword>
<protein>
    <submittedName>
        <fullName evidence="2">Uncharacterized protein</fullName>
    </submittedName>
</protein>
<dbReference type="STRING" id="1514904.SU32_10025"/>
<feature type="signal peptide" evidence="1">
    <location>
        <begin position="1"/>
        <end position="16"/>
    </location>
</feature>
<accession>A0A0M9GMF8</accession>
<evidence type="ECO:0000256" key="1">
    <source>
        <dbReference type="SAM" id="SignalP"/>
    </source>
</evidence>
<dbReference type="RefSeq" id="WP_053999216.1">
    <property type="nucleotide sequence ID" value="NZ_JXMU01000013.1"/>
</dbReference>
<gene>
    <name evidence="2" type="ORF">SU32_10025</name>
</gene>
<reference evidence="2 3" key="1">
    <citation type="submission" date="2015-01" db="EMBL/GenBank/DDBJ databases">
        <title>Ahrensia donghaiensis sp. nov., a novel dimethylsulphoniopropionate-cleavage bacterium isolated from seawater and emended descriptions of the genus Ahrensia and Ahrensia kielensis.</title>
        <authorList>
            <person name="Liu J."/>
        </authorList>
    </citation>
    <scope>NUCLEOTIDE SEQUENCE [LARGE SCALE GENOMIC DNA]</scope>
    <source>
        <strain evidence="2 3">LZD062</strain>
    </source>
</reference>
<comment type="caution">
    <text evidence="2">The sequence shown here is derived from an EMBL/GenBank/DDBJ whole genome shotgun (WGS) entry which is preliminary data.</text>
</comment>
<dbReference type="Proteomes" id="UP000038011">
    <property type="component" value="Unassembled WGS sequence"/>
</dbReference>
<dbReference type="AlphaFoldDB" id="A0A0M9GMF8"/>
<evidence type="ECO:0000313" key="3">
    <source>
        <dbReference type="Proteomes" id="UP000038011"/>
    </source>
</evidence>
<organism evidence="2 3">
    <name type="scientific">Ahrensia marina</name>
    <dbReference type="NCBI Taxonomy" id="1514904"/>
    <lineage>
        <taxon>Bacteria</taxon>
        <taxon>Pseudomonadati</taxon>
        <taxon>Pseudomonadota</taxon>
        <taxon>Alphaproteobacteria</taxon>
        <taxon>Hyphomicrobiales</taxon>
        <taxon>Ahrensiaceae</taxon>
        <taxon>Ahrensia</taxon>
    </lineage>
</organism>
<evidence type="ECO:0000313" key="2">
    <source>
        <dbReference type="EMBL" id="KPB01210.1"/>
    </source>
</evidence>
<dbReference type="PATRIC" id="fig|1514904.3.peg.837"/>
<proteinExistence type="predicted"/>
<keyword evidence="1" id="KW-0732">Signal</keyword>
<feature type="chain" id="PRO_5005836456" evidence="1">
    <location>
        <begin position="17"/>
        <end position="103"/>
    </location>
</feature>
<name>A0A0M9GMF8_9HYPH</name>
<dbReference type="EMBL" id="JXMU01000013">
    <property type="protein sequence ID" value="KPB01210.1"/>
    <property type="molecule type" value="Genomic_DNA"/>
</dbReference>
<sequence>MALLVLVQSCAAASVAGTVVGSTVKVTKVAVKGTVGAGKLVYRGGKAVGRTVTGGGGYTSNNDYAYSGESYQDYDDNTPSCLNPDGSYSPALRGASGEYFCPN</sequence>